<feature type="non-terminal residue" evidence="2">
    <location>
        <position position="1"/>
    </location>
</feature>
<evidence type="ECO:0000313" key="2">
    <source>
        <dbReference type="EMBL" id="MFD0853817.1"/>
    </source>
</evidence>
<dbReference type="InterPro" id="IPR026881">
    <property type="entry name" value="WYL_dom"/>
</dbReference>
<keyword evidence="3" id="KW-1185">Reference proteome</keyword>
<protein>
    <submittedName>
        <fullName evidence="2">Helix-turn-helix transcriptional regulator</fullName>
    </submittedName>
</protein>
<sequence>DGPSSVPAVLEQAITERRVVRLGYVDAAGAETERDVEPVSFTGGERNWYLMGWCRLRGDSRVFRIDRVRRATLLDEKAPDRPFDDLCTAPPEYVVRPLEFV</sequence>
<dbReference type="PANTHER" id="PTHR34580:SF3">
    <property type="entry name" value="PROTEIN PAFB"/>
    <property type="match status" value="1"/>
</dbReference>
<dbReference type="PANTHER" id="PTHR34580">
    <property type="match status" value="1"/>
</dbReference>
<dbReference type="InterPro" id="IPR051534">
    <property type="entry name" value="CBASS_pafABC_assoc_protein"/>
</dbReference>
<dbReference type="PROSITE" id="PS52050">
    <property type="entry name" value="WYL"/>
    <property type="match status" value="1"/>
</dbReference>
<gene>
    <name evidence="2" type="ORF">ACFQ07_16380</name>
</gene>
<dbReference type="EMBL" id="JBHTIR010002469">
    <property type="protein sequence ID" value="MFD0853817.1"/>
    <property type="molecule type" value="Genomic_DNA"/>
</dbReference>
<organism evidence="2 3">
    <name type="scientific">Actinomadura adrarensis</name>
    <dbReference type="NCBI Taxonomy" id="1819600"/>
    <lineage>
        <taxon>Bacteria</taxon>
        <taxon>Bacillati</taxon>
        <taxon>Actinomycetota</taxon>
        <taxon>Actinomycetes</taxon>
        <taxon>Streptosporangiales</taxon>
        <taxon>Thermomonosporaceae</taxon>
        <taxon>Actinomadura</taxon>
    </lineage>
</organism>
<evidence type="ECO:0000313" key="3">
    <source>
        <dbReference type="Proteomes" id="UP001597083"/>
    </source>
</evidence>
<dbReference type="Proteomes" id="UP001597083">
    <property type="component" value="Unassembled WGS sequence"/>
</dbReference>
<evidence type="ECO:0000259" key="1">
    <source>
        <dbReference type="Pfam" id="PF13280"/>
    </source>
</evidence>
<accession>A0ABW3CJS1</accession>
<comment type="caution">
    <text evidence="2">The sequence shown here is derived from an EMBL/GenBank/DDBJ whole genome shotgun (WGS) entry which is preliminary data.</text>
</comment>
<name>A0ABW3CJS1_9ACTN</name>
<feature type="domain" description="WYL" evidence="1">
    <location>
        <begin position="8"/>
        <end position="72"/>
    </location>
</feature>
<reference evidence="3" key="1">
    <citation type="journal article" date="2019" name="Int. J. Syst. Evol. Microbiol.">
        <title>The Global Catalogue of Microorganisms (GCM) 10K type strain sequencing project: providing services to taxonomists for standard genome sequencing and annotation.</title>
        <authorList>
            <consortium name="The Broad Institute Genomics Platform"/>
            <consortium name="The Broad Institute Genome Sequencing Center for Infectious Disease"/>
            <person name="Wu L."/>
            <person name="Ma J."/>
        </authorList>
    </citation>
    <scope>NUCLEOTIDE SEQUENCE [LARGE SCALE GENOMIC DNA]</scope>
    <source>
        <strain evidence="3">JCM 31696</strain>
    </source>
</reference>
<dbReference type="Pfam" id="PF13280">
    <property type="entry name" value="WYL"/>
    <property type="match status" value="1"/>
</dbReference>
<proteinExistence type="predicted"/>